<reference evidence="2 3" key="1">
    <citation type="journal article" date="2018" name="Mol. Genet. Genomics">
        <title>The red deer Cervus elaphus genome CerEla1.0: sequencing, annotating, genes, and chromosomes.</title>
        <authorList>
            <person name="Bana N.A."/>
            <person name="Nyiri A."/>
            <person name="Nagy J."/>
            <person name="Frank K."/>
            <person name="Nagy T."/>
            <person name="Steger V."/>
            <person name="Schiller M."/>
            <person name="Lakatos P."/>
            <person name="Sugar L."/>
            <person name="Horn P."/>
            <person name="Barta E."/>
            <person name="Orosz L."/>
        </authorList>
    </citation>
    <scope>NUCLEOTIDE SEQUENCE [LARGE SCALE GENOMIC DNA]</scope>
    <source>
        <strain evidence="2">Hungarian</strain>
    </source>
</reference>
<protein>
    <recommendedName>
        <fullName evidence="1">Mediator of RNA polymerase II transcription subunit 14 C-terminal domain-containing protein</fullName>
    </recommendedName>
</protein>
<evidence type="ECO:0000313" key="3">
    <source>
        <dbReference type="Proteomes" id="UP000242450"/>
    </source>
</evidence>
<dbReference type="OrthoDB" id="205099at2759"/>
<evidence type="ECO:0000313" key="2">
    <source>
        <dbReference type="EMBL" id="OWJ99111.1"/>
    </source>
</evidence>
<organism evidence="2 3">
    <name type="scientific">Cervus elaphus hippelaphus</name>
    <name type="common">European red deer</name>
    <dbReference type="NCBI Taxonomy" id="46360"/>
    <lineage>
        <taxon>Eukaryota</taxon>
        <taxon>Metazoa</taxon>
        <taxon>Chordata</taxon>
        <taxon>Craniata</taxon>
        <taxon>Vertebrata</taxon>
        <taxon>Euteleostomi</taxon>
        <taxon>Mammalia</taxon>
        <taxon>Eutheria</taxon>
        <taxon>Laurasiatheria</taxon>
        <taxon>Artiodactyla</taxon>
        <taxon>Ruminantia</taxon>
        <taxon>Pecora</taxon>
        <taxon>Cervidae</taxon>
        <taxon>Cervinae</taxon>
        <taxon>Cervus</taxon>
    </lineage>
</organism>
<accession>A0A212BZQ5</accession>
<dbReference type="Proteomes" id="UP000242450">
    <property type="component" value="Chromosome X"/>
</dbReference>
<feature type="domain" description="Mediator of RNA polymerase II transcription subunit 14 C-terminal" evidence="1">
    <location>
        <begin position="9"/>
        <end position="110"/>
    </location>
</feature>
<dbReference type="PANTHER" id="PTHR12809:SF2">
    <property type="entry name" value="MEDIATOR OF RNA POLYMERASE II TRANSCRIPTION SUBUNIT 14"/>
    <property type="match status" value="1"/>
</dbReference>
<dbReference type="EMBL" id="MKHE01000034">
    <property type="protein sequence ID" value="OWJ99111.1"/>
    <property type="molecule type" value="Genomic_DNA"/>
</dbReference>
<dbReference type="InterPro" id="IPR013947">
    <property type="entry name" value="Mediator_Med14"/>
</dbReference>
<dbReference type="GO" id="GO:0003712">
    <property type="term" value="F:transcription coregulator activity"/>
    <property type="evidence" value="ECO:0007669"/>
    <property type="project" value="InterPro"/>
</dbReference>
<dbReference type="InterPro" id="IPR056877">
    <property type="entry name" value="Med14_C"/>
</dbReference>
<dbReference type="Pfam" id="PF25069">
    <property type="entry name" value="Med14_C"/>
    <property type="match status" value="1"/>
</dbReference>
<dbReference type="GO" id="GO:0070847">
    <property type="term" value="C:core mediator complex"/>
    <property type="evidence" value="ECO:0007669"/>
    <property type="project" value="TreeGrafter"/>
</dbReference>
<dbReference type="GO" id="GO:0006357">
    <property type="term" value="P:regulation of transcription by RNA polymerase II"/>
    <property type="evidence" value="ECO:0007669"/>
    <property type="project" value="InterPro"/>
</dbReference>
<proteinExistence type="predicted"/>
<name>A0A212BZQ5_CEREH</name>
<sequence>MLQGKDQFPDQATQLKWNVQFCLTIPPSAPPIAPPGTPAVVLKSKMLFFLQLTQKTSVPPQEPVSIIVPIIYDMASGTTQQADIPRQQNSSVAAPMMVSNILKRFAEMNPPRQGT</sequence>
<dbReference type="GO" id="GO:0016592">
    <property type="term" value="C:mediator complex"/>
    <property type="evidence" value="ECO:0007669"/>
    <property type="project" value="InterPro"/>
</dbReference>
<dbReference type="AlphaFoldDB" id="A0A212BZQ5"/>
<evidence type="ECO:0000259" key="1">
    <source>
        <dbReference type="Pfam" id="PF25069"/>
    </source>
</evidence>
<dbReference type="PANTHER" id="PTHR12809">
    <property type="entry name" value="MEDIATOR COMPLEX SUBUNIT"/>
    <property type="match status" value="1"/>
</dbReference>
<comment type="caution">
    <text evidence="2">The sequence shown here is derived from an EMBL/GenBank/DDBJ whole genome shotgun (WGS) entry which is preliminary data.</text>
</comment>
<keyword evidence="3" id="KW-1185">Reference proteome</keyword>
<gene>
    <name evidence="2" type="ORF">Celaphus_00010011</name>
</gene>